<accession>A0ABP9UM35</accession>
<feature type="transmembrane region" description="Helical" evidence="2">
    <location>
        <begin position="33"/>
        <end position="56"/>
    </location>
</feature>
<keyword evidence="4" id="KW-1185">Reference proteome</keyword>
<keyword evidence="2" id="KW-0472">Membrane</keyword>
<dbReference type="RefSeq" id="WP_353566788.1">
    <property type="nucleotide sequence ID" value="NZ_BAABRI010000009.1"/>
</dbReference>
<name>A0ABP9UM35_9BACT</name>
<keyword evidence="2" id="KW-1133">Transmembrane helix</keyword>
<sequence length="104" mass="11909">MDDERETPAKPPDWDSFETWTGEEEREPWWAPWFHRAMIAFSLLLVFLISGVLFWLGATRSAIGREMLLEESGRMSLTRFIIGGGIGVVAVLVVYFKRPRPPAI</sequence>
<keyword evidence="2" id="KW-0812">Transmembrane</keyword>
<protein>
    <recommendedName>
        <fullName evidence="5">Cox cluster protein</fullName>
    </recommendedName>
</protein>
<evidence type="ECO:0000256" key="1">
    <source>
        <dbReference type="SAM" id="MobiDB-lite"/>
    </source>
</evidence>
<organism evidence="3 4">
    <name type="scientific">Haloferula sargassicola</name>
    <dbReference type="NCBI Taxonomy" id="490096"/>
    <lineage>
        <taxon>Bacteria</taxon>
        <taxon>Pseudomonadati</taxon>
        <taxon>Verrucomicrobiota</taxon>
        <taxon>Verrucomicrobiia</taxon>
        <taxon>Verrucomicrobiales</taxon>
        <taxon>Verrucomicrobiaceae</taxon>
        <taxon>Haloferula</taxon>
    </lineage>
</organism>
<dbReference type="EMBL" id="BAABRI010000009">
    <property type="protein sequence ID" value="GAA5482653.1"/>
    <property type="molecule type" value="Genomic_DNA"/>
</dbReference>
<gene>
    <name evidence="3" type="ORF">Hsar01_01876</name>
</gene>
<proteinExistence type="predicted"/>
<comment type="caution">
    <text evidence="3">The sequence shown here is derived from an EMBL/GenBank/DDBJ whole genome shotgun (WGS) entry which is preliminary data.</text>
</comment>
<evidence type="ECO:0000313" key="4">
    <source>
        <dbReference type="Proteomes" id="UP001476282"/>
    </source>
</evidence>
<evidence type="ECO:0008006" key="5">
    <source>
        <dbReference type="Google" id="ProtNLM"/>
    </source>
</evidence>
<evidence type="ECO:0000313" key="3">
    <source>
        <dbReference type="EMBL" id="GAA5482653.1"/>
    </source>
</evidence>
<feature type="region of interest" description="Disordered" evidence="1">
    <location>
        <begin position="1"/>
        <end position="21"/>
    </location>
</feature>
<evidence type="ECO:0000256" key="2">
    <source>
        <dbReference type="SAM" id="Phobius"/>
    </source>
</evidence>
<feature type="transmembrane region" description="Helical" evidence="2">
    <location>
        <begin position="77"/>
        <end position="96"/>
    </location>
</feature>
<reference evidence="3 4" key="1">
    <citation type="submission" date="2024-02" db="EMBL/GenBank/DDBJ databases">
        <title>Haloferula sargassicola NBRC 104335.</title>
        <authorList>
            <person name="Ichikawa N."/>
            <person name="Katano-Makiyama Y."/>
            <person name="Hidaka K."/>
        </authorList>
    </citation>
    <scope>NUCLEOTIDE SEQUENCE [LARGE SCALE GENOMIC DNA]</scope>
    <source>
        <strain evidence="3 4">NBRC 104335</strain>
    </source>
</reference>
<dbReference type="Proteomes" id="UP001476282">
    <property type="component" value="Unassembled WGS sequence"/>
</dbReference>